<dbReference type="PANTHER" id="PTHR13453:SF1">
    <property type="entry name" value="KAT8 REGULATORY NSL COMPLEX SUBUNIT 2"/>
    <property type="match status" value="1"/>
</dbReference>
<keyword evidence="4" id="KW-1017">Isopeptide bond</keyword>
<keyword evidence="7" id="KW-0156">Chromatin regulator</keyword>
<sequence>MSVRSGRVVKTVRTLTRPALEAACAYSGYNCTLSRLEGYEYCNRHILEDKGAPFRQCNYIFTSTGKRCLRPAPTTDRKEGRYCSEHSRKSLMVRQRAARKVQPRETPETLLAQLAHHQMDTHTAGQNAIPDPASVPGIASAALEYASDTDSEGEFSTLPPDSLPRREADSELDSADSDADPLEHAQVFTTEEITRIYLEKLQRLKGTPEERAAYNQLKAMVRYHRHLGTHALLYRQQYERRLQVTEGVNYKPGPSVGCVKCIYSEGSWRCGEKSIPLSKYCAKHILHDPNQVLFGACGVSRYGDDGCSMPVISTPHTTTCIYHTPIPDPLPVSVPPVEDMDASGLGGAYSVTDESLNPSDASGHLATPGPQQIIDLSESHSFIVTEVPPENVMEGDGEETEISVPAGTKT</sequence>
<dbReference type="AlphaFoldDB" id="A0A3R7MFI9"/>
<feature type="domain" description="KANL2-like probable zinc-finger" evidence="15">
    <location>
        <begin position="267"/>
        <end position="324"/>
    </location>
</feature>
<keyword evidence="8" id="KW-0496">Mitochondrion</keyword>
<reference evidence="16 17" key="1">
    <citation type="submission" date="2018-04" db="EMBL/GenBank/DDBJ databases">
        <authorList>
            <person name="Zhang X."/>
            <person name="Yuan J."/>
            <person name="Li F."/>
            <person name="Xiang J."/>
        </authorList>
    </citation>
    <scope>NUCLEOTIDE SEQUENCE [LARGE SCALE GENOMIC DNA]</scope>
    <source>
        <tissue evidence="16">Muscle</tissue>
    </source>
</reference>
<evidence type="ECO:0000256" key="11">
    <source>
        <dbReference type="ARBA" id="ARBA00033378"/>
    </source>
</evidence>
<comment type="function">
    <text evidence="12">Non-catalytic component of the NSL histone acetyltransferase complex, a multiprotein complex that mediates histone H4 acetylation at 'Lys-5'- and 'Lys-8' (H4K5ac and H4K8ac) at transcription start sites and promotes transcription initiation. Required for NSL complex stability and for transcription of intraciliary transport genes in both ciliated and non-ciliated cells by regulating histone H4 acetylation at 'Lys-5'- and 'Lys-12' (H4K5ac and H4K12ac). This is necessary for cilium assembly in ciliated cells and for organization of the microtubule cytoskeleton in non-ciliated cells. Required within the NSL complex to maintain nuclear architecture stability by promoting KAT8-mediated acetylation of lamin LMNA.</text>
</comment>
<keyword evidence="9" id="KW-0539">Nucleus</keyword>
<dbReference type="InterPro" id="IPR025927">
    <property type="entry name" value="Znf_KANL2-like"/>
</dbReference>
<feature type="region of interest" description="Disordered" evidence="14">
    <location>
        <begin position="343"/>
        <end position="371"/>
    </location>
</feature>
<proteinExistence type="predicted"/>
<evidence type="ECO:0000256" key="1">
    <source>
        <dbReference type="ARBA" id="ARBA00004123"/>
    </source>
</evidence>
<organism evidence="16 17">
    <name type="scientific">Penaeus vannamei</name>
    <name type="common">Whiteleg shrimp</name>
    <name type="synonym">Litopenaeus vannamei</name>
    <dbReference type="NCBI Taxonomy" id="6689"/>
    <lineage>
        <taxon>Eukaryota</taxon>
        <taxon>Metazoa</taxon>
        <taxon>Ecdysozoa</taxon>
        <taxon>Arthropoda</taxon>
        <taxon>Crustacea</taxon>
        <taxon>Multicrustacea</taxon>
        <taxon>Malacostraca</taxon>
        <taxon>Eumalacostraca</taxon>
        <taxon>Eucarida</taxon>
        <taxon>Decapoda</taxon>
        <taxon>Dendrobranchiata</taxon>
        <taxon>Penaeoidea</taxon>
        <taxon>Penaeidae</taxon>
        <taxon>Penaeus</taxon>
    </lineage>
</organism>
<keyword evidence="6" id="KW-0832">Ubl conjugation</keyword>
<protein>
    <recommendedName>
        <fullName evidence="3">KAT8 regulatory NSL complex subunit 2</fullName>
    </recommendedName>
    <alternativeName>
        <fullName evidence="11">NSL complex protein NSL2</fullName>
    </alternativeName>
    <alternativeName>
        <fullName evidence="10">Non-specific lethal 2 homolog</fullName>
    </alternativeName>
</protein>
<evidence type="ECO:0000256" key="5">
    <source>
        <dbReference type="ARBA" id="ARBA00022553"/>
    </source>
</evidence>
<dbReference type="EMBL" id="QCYY01001823">
    <property type="protein sequence ID" value="ROT75005.1"/>
    <property type="molecule type" value="Genomic_DNA"/>
</dbReference>
<name>A0A3R7MFI9_PENVA</name>
<reference evidence="16 17" key="2">
    <citation type="submission" date="2019-01" db="EMBL/GenBank/DDBJ databases">
        <title>The decoding of complex shrimp genome reveals the adaptation for benthos swimmer, frequently molting mechanism and breeding impact on genome.</title>
        <authorList>
            <person name="Sun Y."/>
            <person name="Gao Y."/>
            <person name="Yu Y."/>
        </authorList>
    </citation>
    <scope>NUCLEOTIDE SEQUENCE [LARGE SCALE GENOMIC DNA]</scope>
    <source>
        <tissue evidence="16">Muscle</tissue>
    </source>
</reference>
<comment type="caution">
    <text evidence="16">The sequence shown here is derived from an EMBL/GenBank/DDBJ whole genome shotgun (WGS) entry which is preliminary data.</text>
</comment>
<evidence type="ECO:0000256" key="4">
    <source>
        <dbReference type="ARBA" id="ARBA00022499"/>
    </source>
</evidence>
<evidence type="ECO:0000256" key="14">
    <source>
        <dbReference type="SAM" id="MobiDB-lite"/>
    </source>
</evidence>
<dbReference type="OrthoDB" id="677315at2759"/>
<dbReference type="Pfam" id="PF13891">
    <property type="entry name" value="zf-C3HC3H_KANSL2"/>
    <property type="match status" value="2"/>
</dbReference>
<dbReference type="Proteomes" id="UP000283509">
    <property type="component" value="Unassembled WGS sequence"/>
</dbReference>
<evidence type="ECO:0000259" key="15">
    <source>
        <dbReference type="Pfam" id="PF13891"/>
    </source>
</evidence>
<keyword evidence="17" id="KW-1185">Reference proteome</keyword>
<evidence type="ECO:0000256" key="8">
    <source>
        <dbReference type="ARBA" id="ARBA00023128"/>
    </source>
</evidence>
<dbReference type="GO" id="GO:0005634">
    <property type="term" value="C:nucleus"/>
    <property type="evidence" value="ECO:0007669"/>
    <property type="project" value="UniProtKB-SubCell"/>
</dbReference>
<feature type="region of interest" description="Disordered" evidence="14">
    <location>
        <begin position="145"/>
        <end position="178"/>
    </location>
</feature>
<dbReference type="GO" id="GO:0005739">
    <property type="term" value="C:mitochondrion"/>
    <property type="evidence" value="ECO:0007669"/>
    <property type="project" value="UniProtKB-SubCell"/>
</dbReference>
<gene>
    <name evidence="16" type="ORF">C7M84_006489</name>
</gene>
<evidence type="ECO:0000313" key="17">
    <source>
        <dbReference type="Proteomes" id="UP000283509"/>
    </source>
</evidence>
<dbReference type="GO" id="GO:0044545">
    <property type="term" value="C:NSL complex"/>
    <property type="evidence" value="ECO:0007669"/>
    <property type="project" value="TreeGrafter"/>
</dbReference>
<evidence type="ECO:0000256" key="7">
    <source>
        <dbReference type="ARBA" id="ARBA00022853"/>
    </source>
</evidence>
<dbReference type="GO" id="GO:0006325">
    <property type="term" value="P:chromatin organization"/>
    <property type="evidence" value="ECO:0007669"/>
    <property type="project" value="UniProtKB-KW"/>
</dbReference>
<dbReference type="STRING" id="6689.A0A3R7MFI9"/>
<evidence type="ECO:0000256" key="10">
    <source>
        <dbReference type="ARBA" id="ARBA00032947"/>
    </source>
</evidence>
<evidence type="ECO:0000313" key="16">
    <source>
        <dbReference type="EMBL" id="ROT75005.1"/>
    </source>
</evidence>
<keyword evidence="5" id="KW-0597">Phosphoprotein</keyword>
<feature type="domain" description="KANL2-like probable zinc-finger" evidence="15">
    <location>
        <begin position="24"/>
        <end position="87"/>
    </location>
</feature>
<accession>A0A3R7MFI9</accession>
<evidence type="ECO:0000256" key="13">
    <source>
        <dbReference type="ARBA" id="ARBA00093543"/>
    </source>
</evidence>
<dbReference type="PANTHER" id="PTHR13453">
    <property type="entry name" value="KAT8 REGULATORY NSL COMPLEX SUBUNIT 2"/>
    <property type="match status" value="1"/>
</dbReference>
<evidence type="ECO:0000256" key="3">
    <source>
        <dbReference type="ARBA" id="ARBA00015508"/>
    </source>
</evidence>
<evidence type="ECO:0000256" key="6">
    <source>
        <dbReference type="ARBA" id="ARBA00022843"/>
    </source>
</evidence>
<comment type="subcellular location">
    <subcellularLocation>
        <location evidence="2">Mitochondrion</location>
    </subcellularLocation>
    <subcellularLocation>
        <location evidence="1">Nucleus</location>
    </subcellularLocation>
</comment>
<dbReference type="InterPro" id="IPR026316">
    <property type="entry name" value="NSL2"/>
</dbReference>
<feature type="region of interest" description="Disordered" evidence="14">
    <location>
        <begin position="391"/>
        <end position="410"/>
    </location>
</feature>
<evidence type="ECO:0000256" key="12">
    <source>
        <dbReference type="ARBA" id="ARBA00093359"/>
    </source>
</evidence>
<comment type="subunit">
    <text evidence="13">Component of the NSL complex at least composed of KAT8/MOF, KANSL1, KANSL2, KANSL3, MCRS1, PHF20, OGT1/OGT, WDR5 and HCFC1.</text>
</comment>
<evidence type="ECO:0000256" key="2">
    <source>
        <dbReference type="ARBA" id="ARBA00004173"/>
    </source>
</evidence>
<evidence type="ECO:0000256" key="9">
    <source>
        <dbReference type="ARBA" id="ARBA00023242"/>
    </source>
</evidence>